<comment type="subcellular location">
    <subcellularLocation>
        <location evidence="1">Nucleus</location>
    </subcellularLocation>
</comment>
<dbReference type="AlphaFoldDB" id="A0A0F4Z8N7"/>
<dbReference type="GO" id="GO:0006310">
    <property type="term" value="P:DNA recombination"/>
    <property type="evidence" value="ECO:0007669"/>
    <property type="project" value="InterPro"/>
</dbReference>
<dbReference type="SUPFAM" id="SSF50249">
    <property type="entry name" value="Nucleic acid-binding proteins"/>
    <property type="match status" value="1"/>
</dbReference>
<dbReference type="Pfam" id="PF08661">
    <property type="entry name" value="Rep_fac-A_3"/>
    <property type="match status" value="1"/>
</dbReference>
<dbReference type="GO" id="GO:0006281">
    <property type="term" value="P:DNA repair"/>
    <property type="evidence" value="ECO:0007669"/>
    <property type="project" value="InterPro"/>
</dbReference>
<dbReference type="GO" id="GO:0003677">
    <property type="term" value="F:DNA binding"/>
    <property type="evidence" value="ECO:0007669"/>
    <property type="project" value="InterPro"/>
</dbReference>
<sequence length="87" mass="9029">MTSRVSTPRIDATLVEQFVGRTVILVGRVVELRGDTAMVESKGMVTVALPREAHLASGNGVHIVGKVGPDHTVKVLSAQDLGPSVGG</sequence>
<dbReference type="GO" id="GO:0006260">
    <property type="term" value="P:DNA replication"/>
    <property type="evidence" value="ECO:0007669"/>
    <property type="project" value="InterPro"/>
</dbReference>
<dbReference type="GO" id="GO:0031981">
    <property type="term" value="C:nuclear lumen"/>
    <property type="evidence" value="ECO:0007669"/>
    <property type="project" value="UniProtKB-ARBA"/>
</dbReference>
<dbReference type="OrthoDB" id="188186at2759"/>
<dbReference type="InterPro" id="IPR012340">
    <property type="entry name" value="NA-bd_OB-fold"/>
</dbReference>
<evidence type="ECO:0008006" key="6">
    <source>
        <dbReference type="Google" id="ProtNLM"/>
    </source>
</evidence>
<dbReference type="InterPro" id="IPR013970">
    <property type="entry name" value="Rfa2"/>
</dbReference>
<evidence type="ECO:0000313" key="5">
    <source>
        <dbReference type="Proteomes" id="UP000033483"/>
    </source>
</evidence>
<reference evidence="4 5" key="1">
    <citation type="submission" date="2015-03" db="EMBL/GenBank/DDBJ databases">
        <authorList>
            <person name="Radwan O."/>
            <person name="Al-Naeli F.A."/>
            <person name="Rendon G.A."/>
            <person name="Fields C."/>
        </authorList>
    </citation>
    <scope>NUCLEOTIDE SEQUENCE [LARGE SCALE GENOMIC DNA]</scope>
    <source>
        <strain evidence="4">CR-DP1</strain>
    </source>
</reference>
<protein>
    <recommendedName>
        <fullName evidence="6">Replication factor A protein 3</fullName>
    </recommendedName>
</protein>
<evidence type="ECO:0000313" key="4">
    <source>
        <dbReference type="EMBL" id="KKA26700.1"/>
    </source>
</evidence>
<keyword evidence="3" id="KW-0539">Nucleus</keyword>
<proteinExistence type="inferred from homology"/>
<keyword evidence="5" id="KW-1185">Reference proteome</keyword>
<dbReference type="Proteomes" id="UP000033483">
    <property type="component" value="Unassembled WGS sequence"/>
</dbReference>
<accession>A0A0F4Z8N7</accession>
<evidence type="ECO:0000256" key="2">
    <source>
        <dbReference type="ARBA" id="ARBA00009761"/>
    </source>
</evidence>
<dbReference type="Gene3D" id="2.40.50.140">
    <property type="entry name" value="Nucleic acid-binding proteins"/>
    <property type="match status" value="1"/>
</dbReference>
<comment type="similarity">
    <text evidence="2">Belongs to the replication factor A protein 3 family.</text>
</comment>
<dbReference type="EMBL" id="LAEV01002044">
    <property type="protein sequence ID" value="KKA26700.1"/>
    <property type="molecule type" value="Genomic_DNA"/>
</dbReference>
<organism evidence="4 5">
    <name type="scientific">Thielaviopsis punctulata</name>
    <dbReference type="NCBI Taxonomy" id="72032"/>
    <lineage>
        <taxon>Eukaryota</taxon>
        <taxon>Fungi</taxon>
        <taxon>Dikarya</taxon>
        <taxon>Ascomycota</taxon>
        <taxon>Pezizomycotina</taxon>
        <taxon>Sordariomycetes</taxon>
        <taxon>Hypocreomycetidae</taxon>
        <taxon>Microascales</taxon>
        <taxon>Ceratocystidaceae</taxon>
        <taxon>Thielaviopsis</taxon>
    </lineage>
</organism>
<gene>
    <name evidence="4" type="ORF">TD95_003339</name>
</gene>
<comment type="caution">
    <text evidence="4">The sequence shown here is derived from an EMBL/GenBank/DDBJ whole genome shotgun (WGS) entry which is preliminary data.</text>
</comment>
<name>A0A0F4Z8N7_9PEZI</name>
<evidence type="ECO:0000256" key="3">
    <source>
        <dbReference type="ARBA" id="ARBA00023242"/>
    </source>
</evidence>
<evidence type="ECO:0000256" key="1">
    <source>
        <dbReference type="ARBA" id="ARBA00004123"/>
    </source>
</evidence>